<proteinExistence type="predicted"/>
<dbReference type="InterPro" id="IPR025255">
    <property type="entry name" value="DUF4202"/>
</dbReference>
<evidence type="ECO:0000313" key="1">
    <source>
        <dbReference type="EMBL" id="WRS38809.1"/>
    </source>
</evidence>
<dbReference type="EMBL" id="CP141769">
    <property type="protein sequence ID" value="WRS38809.1"/>
    <property type="molecule type" value="Genomic_DNA"/>
</dbReference>
<organism evidence="1 2">
    <name type="scientific">Thiobacillus sedimenti</name>
    <dbReference type="NCBI Taxonomy" id="3110231"/>
    <lineage>
        <taxon>Bacteria</taxon>
        <taxon>Pseudomonadati</taxon>
        <taxon>Pseudomonadota</taxon>
        <taxon>Betaproteobacteria</taxon>
        <taxon>Nitrosomonadales</taxon>
        <taxon>Thiobacillaceae</taxon>
        <taxon>Thiobacillus</taxon>
    </lineage>
</organism>
<reference evidence="1 2" key="1">
    <citation type="submission" date="2023-12" db="EMBL/GenBank/DDBJ databases">
        <title>Thiobacillus sedimentum sp. nov., a chemolithoautotrophic sulfur-oxidizing bacterium isolated from freshwater sediment.</title>
        <authorList>
            <person name="Luo J."/>
            <person name="Dai C."/>
        </authorList>
    </citation>
    <scope>NUCLEOTIDE SEQUENCE [LARGE SCALE GENOMIC DNA]</scope>
    <source>
        <strain evidence="1 2">SCUT-2</strain>
    </source>
</reference>
<dbReference type="PANTHER" id="PTHR41729:SF1">
    <property type="entry name" value="GLUTAMYL-TRNA SYNTHETASE"/>
    <property type="match status" value="1"/>
</dbReference>
<keyword evidence="2" id="KW-1185">Reference proteome</keyword>
<name>A0ABZ1CHY8_9PROT</name>
<dbReference type="Pfam" id="PF13875">
    <property type="entry name" value="DUF4202"/>
    <property type="match status" value="1"/>
</dbReference>
<dbReference type="RefSeq" id="WP_324779341.1">
    <property type="nucleotide sequence ID" value="NZ_CP141769.1"/>
</dbReference>
<dbReference type="Proteomes" id="UP001334732">
    <property type="component" value="Chromosome"/>
</dbReference>
<dbReference type="PANTHER" id="PTHR41729">
    <property type="entry name" value="GLUTAMYL-TRNA SYNTHETASE"/>
    <property type="match status" value="1"/>
</dbReference>
<evidence type="ECO:0000313" key="2">
    <source>
        <dbReference type="Proteomes" id="UP001334732"/>
    </source>
</evidence>
<sequence>MIENRERFERTLALFDAANAEDPNLDEGQPKELLYGRRMSEMLARFAPDASEAAQLAVRAQHIRRWTVPRSSYPMNKEGYHAWRTGLYTFHADTAGELMRQAGYDEAMIERVKKAVGKRGIKVNPDSQMLEDTANLVFIEHYMLAFAQSKPEYDEEKWLQIIRRTWGKMSKSAQDFALAGRIRLPEPLVPLITKAVSGER</sequence>
<gene>
    <name evidence="1" type="ORF">VA613_12475</name>
</gene>
<protein>
    <submittedName>
        <fullName evidence="1">DUF4202 domain-containing protein</fullName>
    </submittedName>
</protein>
<accession>A0ABZ1CHY8</accession>